<protein>
    <submittedName>
        <fullName evidence="10">Glycosyltransferase</fullName>
    </submittedName>
</protein>
<dbReference type="EMBL" id="CP045809">
    <property type="protein sequence ID" value="QHN36334.1"/>
    <property type="molecule type" value="Genomic_DNA"/>
</dbReference>
<keyword evidence="2" id="KW-0328">Glycosyltransferase</keyword>
<dbReference type="Proteomes" id="UP001059836">
    <property type="component" value="Chromosome"/>
</dbReference>
<evidence type="ECO:0000256" key="8">
    <source>
        <dbReference type="SAM" id="Phobius"/>
    </source>
</evidence>
<evidence type="ECO:0000256" key="4">
    <source>
        <dbReference type="ARBA" id="ARBA00022692"/>
    </source>
</evidence>
<evidence type="ECO:0000313" key="10">
    <source>
        <dbReference type="EMBL" id="QHN36334.1"/>
    </source>
</evidence>
<feature type="transmembrane region" description="Helical" evidence="8">
    <location>
        <begin position="561"/>
        <end position="585"/>
    </location>
</feature>
<dbReference type="InterPro" id="IPR029044">
    <property type="entry name" value="Nucleotide-diphossugar_trans"/>
</dbReference>
<dbReference type="InterPro" id="IPR001173">
    <property type="entry name" value="Glyco_trans_2-like"/>
</dbReference>
<evidence type="ECO:0000256" key="2">
    <source>
        <dbReference type="ARBA" id="ARBA00022676"/>
    </source>
</evidence>
<evidence type="ECO:0000256" key="1">
    <source>
        <dbReference type="ARBA" id="ARBA00004141"/>
    </source>
</evidence>
<feature type="transmembrane region" description="Helical" evidence="8">
    <location>
        <begin position="204"/>
        <end position="225"/>
    </location>
</feature>
<keyword evidence="5 8" id="KW-1133">Transmembrane helix</keyword>
<feature type="transmembrane region" description="Helical" evidence="8">
    <location>
        <begin position="537"/>
        <end position="555"/>
    </location>
</feature>
<dbReference type="InterPro" id="IPR050321">
    <property type="entry name" value="Glycosyltr_2/OpgH_subfam"/>
</dbReference>
<keyword evidence="11" id="KW-1185">Reference proteome</keyword>
<reference evidence="10" key="1">
    <citation type="journal article" date="2021" name="Nat. Microbiol.">
        <title>Cocultivation of an ultrasmall environmental parasitic bacterium with lytic ability against bacteria associated with wastewater foams.</title>
        <authorList>
            <person name="Batinovic S."/>
            <person name="Rose J.J.A."/>
            <person name="Ratcliffe J."/>
            <person name="Seviour R.J."/>
            <person name="Petrovski S."/>
        </authorList>
    </citation>
    <scope>NUCLEOTIDE SEQUENCE</scope>
    <source>
        <strain evidence="10">CON9</strain>
    </source>
</reference>
<comment type="subcellular location">
    <subcellularLocation>
        <location evidence="1">Membrane</location>
        <topology evidence="1">Multi-pass membrane protein</topology>
    </subcellularLocation>
</comment>
<feature type="region of interest" description="Disordered" evidence="7">
    <location>
        <begin position="1"/>
        <end position="28"/>
    </location>
</feature>
<dbReference type="PANTHER" id="PTHR43867">
    <property type="entry name" value="CELLULOSE SYNTHASE CATALYTIC SUBUNIT A [UDP-FORMING]"/>
    <property type="match status" value="1"/>
</dbReference>
<evidence type="ECO:0000256" key="6">
    <source>
        <dbReference type="ARBA" id="ARBA00023136"/>
    </source>
</evidence>
<keyword evidence="3" id="KW-0808">Transferase</keyword>
<feature type="region of interest" description="Disordered" evidence="7">
    <location>
        <begin position="668"/>
        <end position="688"/>
    </location>
</feature>
<organism evidence="10 11">
    <name type="scientific">Gordonia pseudamarae</name>
    <dbReference type="NCBI Taxonomy" id="2831662"/>
    <lineage>
        <taxon>Bacteria</taxon>
        <taxon>Bacillati</taxon>
        <taxon>Actinomycetota</taxon>
        <taxon>Actinomycetes</taxon>
        <taxon>Mycobacteriales</taxon>
        <taxon>Gordoniaceae</taxon>
        <taxon>Gordonia</taxon>
    </lineage>
</organism>
<accession>A0ABX6IKE5</accession>
<feature type="domain" description="Glycosyltransferase 2-like" evidence="9">
    <location>
        <begin position="366"/>
        <end position="555"/>
    </location>
</feature>
<evidence type="ECO:0000313" key="11">
    <source>
        <dbReference type="Proteomes" id="UP001059836"/>
    </source>
</evidence>
<sequence length="707" mass="77895">MDKAVPNAAGVSTPRHALPDGPLQPAGDGSEVRVAEALVAHFGRPMVVNAHRRGRSQFLVTITLGDCNEYGNPREPELLRLLVDTLHHEVVAGLIALEVAWVDQDSHSVVALMSAPGAARLRARVGDICRTLTGTSWVLDDGTVHRIVLGAGYSRIGSEVTRQEVDEAVETALGAARRSMARRDLVCLGPQRTRKAWRGLPARLRLPVQILFTLSVSILGPYAVLRLAYSHGVDLSGYAYIGIVIALGFTALLIWAETLCALSRPRLPAMPDIPAPTATAVVAAYLPNEADTIVETLGHVLGQQYPGELQVILAYNTPVDLPVETELRALARKHPELMLLKVEDSTSKAQNVNAALGVAVGEFVGVFDADHHPAPDSFTRAWRWIADGADVVQGHCVIRNGNESYVARAVAVEFEQIYAVSHPGRARLHGFGVFGGSNGFWRTDMLHEVRMRADRLTEDIDASLRSLLRGSTIVSDPDLLSRELAPVTMAALWRQRMRWSQGWFQVSVRQLSSVVTSRTIGMRQRVGMLVLFGWREVNPWVSPMVFGVLLFVLWRDDHLSWATPIFLLTTLYTLSAGPVQLMFAWKLAAPDIRARTKWFAWYLVFAAPLYTEWKNLIARIAQLNELMGDHEWHVTPRGTMRVHKPASAPPRAETADAAEIAHCAETADRAARRADERPAEVAAPDRKSGWDPELAMRIPVLPERKAV</sequence>
<name>A0ABX6IKE5_9ACTN</name>
<dbReference type="Pfam" id="PF13632">
    <property type="entry name" value="Glyco_trans_2_3"/>
    <property type="match status" value="1"/>
</dbReference>
<dbReference type="SUPFAM" id="SSF53448">
    <property type="entry name" value="Nucleotide-diphospho-sugar transferases"/>
    <property type="match status" value="1"/>
</dbReference>
<dbReference type="Gene3D" id="3.90.550.10">
    <property type="entry name" value="Spore Coat Polysaccharide Biosynthesis Protein SpsA, Chain A"/>
    <property type="match status" value="1"/>
</dbReference>
<dbReference type="RefSeq" id="WP_213244593.1">
    <property type="nucleotide sequence ID" value="NZ_CP045806.1"/>
</dbReference>
<evidence type="ECO:0000259" key="9">
    <source>
        <dbReference type="Pfam" id="PF13632"/>
    </source>
</evidence>
<dbReference type="CDD" id="cd06423">
    <property type="entry name" value="CESA_like"/>
    <property type="match status" value="1"/>
</dbReference>
<keyword evidence="6 8" id="KW-0472">Membrane</keyword>
<gene>
    <name evidence="10" type="ORF">GII31_17090</name>
</gene>
<evidence type="ECO:0000256" key="3">
    <source>
        <dbReference type="ARBA" id="ARBA00022679"/>
    </source>
</evidence>
<feature type="transmembrane region" description="Helical" evidence="8">
    <location>
        <begin position="237"/>
        <end position="256"/>
    </location>
</feature>
<evidence type="ECO:0000256" key="5">
    <source>
        <dbReference type="ARBA" id="ARBA00022989"/>
    </source>
</evidence>
<keyword evidence="4 8" id="KW-0812">Transmembrane</keyword>
<evidence type="ECO:0000256" key="7">
    <source>
        <dbReference type="SAM" id="MobiDB-lite"/>
    </source>
</evidence>
<dbReference type="PANTHER" id="PTHR43867:SF2">
    <property type="entry name" value="CELLULOSE SYNTHASE CATALYTIC SUBUNIT A [UDP-FORMING]"/>
    <property type="match status" value="1"/>
</dbReference>
<proteinExistence type="predicted"/>